<dbReference type="Gene3D" id="2.60.120.620">
    <property type="entry name" value="q2cbj1_9rhob like domain"/>
    <property type="match status" value="1"/>
</dbReference>
<evidence type="ECO:0008006" key="4">
    <source>
        <dbReference type="Google" id="ProtNLM"/>
    </source>
</evidence>
<dbReference type="PANTHER" id="PTHR20883">
    <property type="entry name" value="PHYTANOYL-COA DIOXYGENASE DOMAIN CONTAINING 1"/>
    <property type="match status" value="1"/>
</dbReference>
<proteinExistence type="predicted"/>
<evidence type="ECO:0000313" key="2">
    <source>
        <dbReference type="EMBL" id="NNJ26974.1"/>
    </source>
</evidence>
<dbReference type="SUPFAM" id="SSF51197">
    <property type="entry name" value="Clavaminate synthase-like"/>
    <property type="match status" value="1"/>
</dbReference>
<organism evidence="2 3">
    <name type="scientific">Alienimonas chondri</name>
    <dbReference type="NCBI Taxonomy" id="2681879"/>
    <lineage>
        <taxon>Bacteria</taxon>
        <taxon>Pseudomonadati</taxon>
        <taxon>Planctomycetota</taxon>
        <taxon>Planctomycetia</taxon>
        <taxon>Planctomycetales</taxon>
        <taxon>Planctomycetaceae</taxon>
        <taxon>Alienimonas</taxon>
    </lineage>
</organism>
<sequence>MRRLKNAFARGPVFTRLLTSEPVRTRLGQLIAPGETNPEVIVPLAHHNCVMTKQPRFSSDTGWHQDVRYWSFARPDLVNLWIALGDETPENGCLRVIPGTHAGTSIARASRSAFSSAATGAKCDCLQVRSGTLQRALRPAQP</sequence>
<protein>
    <recommendedName>
        <fullName evidence="4">Phytanoyl-CoA dioxygenase</fullName>
    </recommendedName>
</protein>
<keyword evidence="3" id="KW-1185">Reference proteome</keyword>
<dbReference type="InterPro" id="IPR008775">
    <property type="entry name" value="Phytyl_CoA_dOase-like"/>
</dbReference>
<accession>A0ABX1VGR2</accession>
<evidence type="ECO:0000256" key="1">
    <source>
        <dbReference type="ARBA" id="ARBA00001954"/>
    </source>
</evidence>
<gene>
    <name evidence="2" type="ORF">LzC2_30710</name>
</gene>
<comment type="caution">
    <text evidence="2">The sequence shown here is derived from an EMBL/GenBank/DDBJ whole genome shotgun (WGS) entry which is preliminary data.</text>
</comment>
<dbReference type="Proteomes" id="UP000609651">
    <property type="component" value="Unassembled WGS sequence"/>
</dbReference>
<comment type="cofactor">
    <cofactor evidence="1">
        <name>Fe(2+)</name>
        <dbReference type="ChEBI" id="CHEBI:29033"/>
    </cofactor>
</comment>
<name>A0ABX1VGR2_9PLAN</name>
<evidence type="ECO:0000313" key="3">
    <source>
        <dbReference type="Proteomes" id="UP000609651"/>
    </source>
</evidence>
<dbReference type="PANTHER" id="PTHR20883:SF48">
    <property type="entry name" value="ECTOINE DIOXYGENASE"/>
    <property type="match status" value="1"/>
</dbReference>
<dbReference type="Pfam" id="PF05721">
    <property type="entry name" value="PhyH"/>
    <property type="match status" value="1"/>
</dbReference>
<dbReference type="EMBL" id="WTPX01000111">
    <property type="protein sequence ID" value="NNJ26974.1"/>
    <property type="molecule type" value="Genomic_DNA"/>
</dbReference>
<reference evidence="2 3" key="1">
    <citation type="journal article" date="2020" name="Syst. Appl. Microbiol.">
        <title>Alienimonas chondri sp. nov., a novel planctomycete isolated from the biofilm of the red alga Chondrus crispus.</title>
        <authorList>
            <person name="Vitorino I."/>
            <person name="Albuquerque L."/>
            <person name="Wiegand S."/>
            <person name="Kallscheuer N."/>
            <person name="da Costa M.S."/>
            <person name="Lobo-da-Cunha A."/>
            <person name="Jogler C."/>
            <person name="Lage O.M."/>
        </authorList>
    </citation>
    <scope>NUCLEOTIDE SEQUENCE [LARGE SCALE GENOMIC DNA]</scope>
    <source>
        <strain evidence="2 3">LzC2</strain>
    </source>
</reference>